<dbReference type="PANTHER" id="PTHR30231:SF4">
    <property type="entry name" value="PROTEIN NEN2"/>
    <property type="match status" value="1"/>
</dbReference>
<comment type="caution">
    <text evidence="5">The sequence shown here is derived from an EMBL/GenBank/DDBJ whole genome shotgun (WGS) entry which is preliminary data.</text>
</comment>
<evidence type="ECO:0000256" key="1">
    <source>
        <dbReference type="ARBA" id="ARBA00022722"/>
    </source>
</evidence>
<name>A0A1G2CG27_9BACT</name>
<reference evidence="5 6" key="1">
    <citation type="journal article" date="2016" name="Nat. Commun.">
        <title>Thousands of microbial genomes shed light on interconnected biogeochemical processes in an aquifer system.</title>
        <authorList>
            <person name="Anantharaman K."/>
            <person name="Brown C.T."/>
            <person name="Hug L.A."/>
            <person name="Sharon I."/>
            <person name="Castelle C.J."/>
            <person name="Probst A.J."/>
            <person name="Thomas B.C."/>
            <person name="Singh A."/>
            <person name="Wilkins M.J."/>
            <person name="Karaoz U."/>
            <person name="Brodie E.L."/>
            <person name="Williams K.H."/>
            <person name="Hubbard S.S."/>
            <person name="Banfield J.F."/>
        </authorList>
    </citation>
    <scope>NUCLEOTIDE SEQUENCE [LARGE SCALE GENOMIC DNA]</scope>
</reference>
<protein>
    <recommendedName>
        <fullName evidence="4">Exonuclease domain-containing protein</fullName>
    </recommendedName>
</protein>
<evidence type="ECO:0000256" key="2">
    <source>
        <dbReference type="ARBA" id="ARBA00022801"/>
    </source>
</evidence>
<dbReference type="Proteomes" id="UP000176287">
    <property type="component" value="Unassembled WGS sequence"/>
</dbReference>
<evidence type="ECO:0000256" key="3">
    <source>
        <dbReference type="ARBA" id="ARBA00022839"/>
    </source>
</evidence>
<dbReference type="InterPro" id="IPR012337">
    <property type="entry name" value="RNaseH-like_sf"/>
</dbReference>
<keyword evidence="1" id="KW-0540">Nuclease</keyword>
<dbReference type="AlphaFoldDB" id="A0A1G2CG27"/>
<accession>A0A1G2CG27</accession>
<dbReference type="GO" id="GO:0005829">
    <property type="term" value="C:cytosol"/>
    <property type="evidence" value="ECO:0007669"/>
    <property type="project" value="TreeGrafter"/>
</dbReference>
<dbReference type="Pfam" id="PF00929">
    <property type="entry name" value="RNase_T"/>
    <property type="match status" value="1"/>
</dbReference>
<dbReference type="STRING" id="1798649.A3B13_00060"/>
<dbReference type="EMBL" id="MHKZ01000022">
    <property type="protein sequence ID" value="OGZ00353.1"/>
    <property type="molecule type" value="Genomic_DNA"/>
</dbReference>
<evidence type="ECO:0000259" key="4">
    <source>
        <dbReference type="SMART" id="SM00479"/>
    </source>
</evidence>
<dbReference type="GO" id="GO:0003676">
    <property type="term" value="F:nucleic acid binding"/>
    <property type="evidence" value="ECO:0007669"/>
    <property type="project" value="InterPro"/>
</dbReference>
<feature type="domain" description="Exonuclease" evidence="4">
    <location>
        <begin position="13"/>
        <end position="187"/>
    </location>
</feature>
<dbReference type="SMART" id="SM00479">
    <property type="entry name" value="EXOIII"/>
    <property type="match status" value="1"/>
</dbReference>
<dbReference type="PANTHER" id="PTHR30231">
    <property type="entry name" value="DNA POLYMERASE III SUBUNIT EPSILON"/>
    <property type="match status" value="1"/>
</dbReference>
<proteinExistence type="predicted"/>
<keyword evidence="3" id="KW-0269">Exonuclease</keyword>
<dbReference type="Gene3D" id="3.30.420.10">
    <property type="entry name" value="Ribonuclease H-like superfamily/Ribonuclease H"/>
    <property type="match status" value="1"/>
</dbReference>
<dbReference type="SUPFAM" id="SSF53098">
    <property type="entry name" value="Ribonuclease H-like"/>
    <property type="match status" value="1"/>
</dbReference>
<gene>
    <name evidence="5" type="ORF">A3B13_00060</name>
</gene>
<dbReference type="InterPro" id="IPR013520">
    <property type="entry name" value="Ribonucl_H"/>
</dbReference>
<evidence type="ECO:0000313" key="6">
    <source>
        <dbReference type="Proteomes" id="UP000176287"/>
    </source>
</evidence>
<dbReference type="CDD" id="cd06127">
    <property type="entry name" value="DEDDh"/>
    <property type="match status" value="1"/>
</dbReference>
<organism evidence="5 6">
    <name type="scientific">Candidatus Liptonbacteria bacterium RIFCSPLOWO2_01_FULL_45_15</name>
    <dbReference type="NCBI Taxonomy" id="1798649"/>
    <lineage>
        <taxon>Bacteria</taxon>
        <taxon>Candidatus Liptoniibacteriota</taxon>
    </lineage>
</organism>
<sequence length="190" mass="21638">MPRDPEVNVAEADLVFFDTETTGFDLSKELIEIGLVKAKAKTFEIIAEKDIKIKPAHVETADPDSLGVVGYDPAEWERDGVDLKTGLEQFLSYTEGTVLVGHNIAFDWMHVKKSLEQFGMNFNYYYKGLDTFSLAWQKLAGQPNLAHMSLRELSTYFALPEGRAHRAIDDARMTYQVFMKLLEEPEHRAF</sequence>
<keyword evidence="2" id="KW-0378">Hydrolase</keyword>
<dbReference type="InterPro" id="IPR036397">
    <property type="entry name" value="RNaseH_sf"/>
</dbReference>
<evidence type="ECO:0000313" key="5">
    <source>
        <dbReference type="EMBL" id="OGZ00353.1"/>
    </source>
</evidence>
<dbReference type="GO" id="GO:0008408">
    <property type="term" value="F:3'-5' exonuclease activity"/>
    <property type="evidence" value="ECO:0007669"/>
    <property type="project" value="TreeGrafter"/>
</dbReference>